<dbReference type="InterPro" id="IPR008271">
    <property type="entry name" value="Ser/Thr_kinase_AS"/>
</dbReference>
<keyword evidence="3" id="KW-0808">Transferase</keyword>
<dbReference type="InterPro" id="IPR017441">
    <property type="entry name" value="Protein_kinase_ATP_BS"/>
</dbReference>
<sequence length="513" mass="54439">MDDTVGELQTGSVFAGYRIERRLGTGGMGSVYLARHPNLPRFIALKLLDPSATANPGNRSRFLREADHVARLEHPNIVTVYDRGNVGDQLWIAMQYVDGTDAVGALRRGPMPPGRAVHIVSETARALDYAHAHGILHRDVKPANILLTPSGASEPERVLLADFGIAKSLDSTAVTETGMLVASLQYASPEQIEGRPLGPRTDVYALGCTLYQLLTTRPPYPGSEPAHLVHAHLHLPPPRPTAARPDLPSAFDDVIARAMAKRPEDRFPTCGALAAAARAALTEPVTEPVTAPTRAFTAAEPAPVSAGPTAPPGHPTSRSRRPLLVLLGAAIVGLALVGSLTWILPGRGEAPEPDVRADTSATGQIDSPGPVVPPPATVTAEVTDLLTTSSAPTTTAPPQSRPDRIPVAQADTRGFDDGIGPRCNSTDEAVAVARTSESRVLVCRNDFDRLYYKGLRLSDGADIELADAAPAAAGFTVVAGPVRYTFDEDELLIIDNGTVTTREQVLQFWSAYP</sequence>
<evidence type="ECO:0000256" key="2">
    <source>
        <dbReference type="ARBA" id="ARBA00022527"/>
    </source>
</evidence>
<keyword evidence="2 11" id="KW-0723">Serine/threonine-protein kinase</keyword>
<dbReference type="EMBL" id="CP106982">
    <property type="protein sequence ID" value="UYF92201.1"/>
    <property type="molecule type" value="Genomic_DNA"/>
</dbReference>
<evidence type="ECO:0000256" key="1">
    <source>
        <dbReference type="ARBA" id="ARBA00012513"/>
    </source>
</evidence>
<dbReference type="GO" id="GO:0004674">
    <property type="term" value="F:protein serine/threonine kinase activity"/>
    <property type="evidence" value="ECO:0007669"/>
    <property type="project" value="UniProtKB-KW"/>
</dbReference>
<dbReference type="Gene3D" id="3.30.200.20">
    <property type="entry name" value="Phosphorylase Kinase, domain 1"/>
    <property type="match status" value="1"/>
</dbReference>
<keyword evidence="9" id="KW-0812">Transmembrane</keyword>
<dbReference type="Pfam" id="PF00069">
    <property type="entry name" value="Pkinase"/>
    <property type="match status" value="1"/>
</dbReference>
<dbReference type="SUPFAM" id="SSF56112">
    <property type="entry name" value="Protein kinase-like (PK-like)"/>
    <property type="match status" value="1"/>
</dbReference>
<dbReference type="GO" id="GO:0005524">
    <property type="term" value="F:ATP binding"/>
    <property type="evidence" value="ECO:0007669"/>
    <property type="project" value="UniProtKB-UniRule"/>
</dbReference>
<dbReference type="InterPro" id="IPR011009">
    <property type="entry name" value="Kinase-like_dom_sf"/>
</dbReference>
<keyword evidence="5 11" id="KW-0418">Kinase</keyword>
<evidence type="ECO:0000259" key="10">
    <source>
        <dbReference type="PROSITE" id="PS50011"/>
    </source>
</evidence>
<keyword evidence="9" id="KW-1133">Transmembrane helix</keyword>
<dbReference type="AlphaFoldDB" id="A0AA46PS76"/>
<gene>
    <name evidence="11" type="ORF">OCS65_17040</name>
</gene>
<keyword evidence="6 7" id="KW-0067">ATP-binding</keyword>
<evidence type="ECO:0000256" key="4">
    <source>
        <dbReference type="ARBA" id="ARBA00022741"/>
    </source>
</evidence>
<accession>A0AA46PS76</accession>
<dbReference type="GeneID" id="83622159"/>
<dbReference type="RefSeq" id="WP_263507316.1">
    <property type="nucleotide sequence ID" value="NZ_CP106982.1"/>
</dbReference>
<reference evidence="11" key="1">
    <citation type="submission" date="2022-09" db="EMBL/GenBank/DDBJ databases">
        <title>The genome sequence of Rhodococcus aetherivorans N1.</title>
        <authorList>
            <person name="Jiang W."/>
        </authorList>
    </citation>
    <scope>NUCLEOTIDE SEQUENCE</scope>
    <source>
        <strain evidence="11">N1</strain>
    </source>
</reference>
<evidence type="ECO:0000256" key="3">
    <source>
        <dbReference type="ARBA" id="ARBA00022679"/>
    </source>
</evidence>
<evidence type="ECO:0000313" key="11">
    <source>
        <dbReference type="EMBL" id="UYF92201.1"/>
    </source>
</evidence>
<evidence type="ECO:0000256" key="5">
    <source>
        <dbReference type="ARBA" id="ARBA00022777"/>
    </source>
</evidence>
<dbReference type="PROSITE" id="PS50011">
    <property type="entry name" value="PROTEIN_KINASE_DOM"/>
    <property type="match status" value="1"/>
</dbReference>
<evidence type="ECO:0000313" key="12">
    <source>
        <dbReference type="Proteomes" id="UP001163947"/>
    </source>
</evidence>
<dbReference type="PROSITE" id="PS00108">
    <property type="entry name" value="PROTEIN_KINASE_ST"/>
    <property type="match status" value="1"/>
</dbReference>
<dbReference type="EC" id="2.7.11.1" evidence="1"/>
<feature type="binding site" evidence="7">
    <location>
        <position position="46"/>
    </location>
    <ligand>
        <name>ATP</name>
        <dbReference type="ChEBI" id="CHEBI:30616"/>
    </ligand>
</feature>
<evidence type="ECO:0000256" key="8">
    <source>
        <dbReference type="SAM" id="MobiDB-lite"/>
    </source>
</evidence>
<keyword evidence="9" id="KW-0472">Membrane</keyword>
<name>A0AA46PS76_9NOCA</name>
<feature type="region of interest" description="Disordered" evidence="8">
    <location>
        <begin position="351"/>
        <end position="376"/>
    </location>
</feature>
<dbReference type="Proteomes" id="UP001163947">
    <property type="component" value="Chromosome"/>
</dbReference>
<dbReference type="FunFam" id="1.10.510.10:FF:000021">
    <property type="entry name" value="Serine/threonine protein kinase"/>
    <property type="match status" value="1"/>
</dbReference>
<evidence type="ECO:0000256" key="6">
    <source>
        <dbReference type="ARBA" id="ARBA00022840"/>
    </source>
</evidence>
<evidence type="ECO:0000256" key="9">
    <source>
        <dbReference type="SAM" id="Phobius"/>
    </source>
</evidence>
<feature type="domain" description="Protein kinase" evidence="10">
    <location>
        <begin position="17"/>
        <end position="281"/>
    </location>
</feature>
<proteinExistence type="predicted"/>
<dbReference type="Gene3D" id="1.10.510.10">
    <property type="entry name" value="Transferase(Phosphotransferase) domain 1"/>
    <property type="match status" value="1"/>
</dbReference>
<dbReference type="PROSITE" id="PS00107">
    <property type="entry name" value="PROTEIN_KINASE_ATP"/>
    <property type="match status" value="1"/>
</dbReference>
<dbReference type="SMART" id="SM00220">
    <property type="entry name" value="S_TKc"/>
    <property type="match status" value="1"/>
</dbReference>
<dbReference type="PANTHER" id="PTHR43289">
    <property type="entry name" value="MITOGEN-ACTIVATED PROTEIN KINASE KINASE KINASE 20-RELATED"/>
    <property type="match status" value="1"/>
</dbReference>
<evidence type="ECO:0000256" key="7">
    <source>
        <dbReference type="PROSITE-ProRule" id="PRU10141"/>
    </source>
</evidence>
<keyword evidence="4 7" id="KW-0547">Nucleotide-binding</keyword>
<organism evidence="11 12">
    <name type="scientific">Rhodococcus aetherivorans</name>
    <dbReference type="NCBI Taxonomy" id="191292"/>
    <lineage>
        <taxon>Bacteria</taxon>
        <taxon>Bacillati</taxon>
        <taxon>Actinomycetota</taxon>
        <taxon>Actinomycetes</taxon>
        <taxon>Mycobacteriales</taxon>
        <taxon>Nocardiaceae</taxon>
        <taxon>Rhodococcus</taxon>
    </lineage>
</organism>
<dbReference type="InterPro" id="IPR000719">
    <property type="entry name" value="Prot_kinase_dom"/>
</dbReference>
<dbReference type="CDD" id="cd14014">
    <property type="entry name" value="STKc_PknB_like"/>
    <property type="match status" value="1"/>
</dbReference>
<feature type="transmembrane region" description="Helical" evidence="9">
    <location>
        <begin position="323"/>
        <end position="344"/>
    </location>
</feature>
<protein>
    <recommendedName>
        <fullName evidence="1">non-specific serine/threonine protein kinase</fullName>
        <ecNumber evidence="1">2.7.11.1</ecNumber>
    </recommendedName>
</protein>
<dbReference type="PANTHER" id="PTHR43289:SF6">
    <property type="entry name" value="SERINE_THREONINE-PROTEIN KINASE NEKL-3"/>
    <property type="match status" value="1"/>
</dbReference>